<evidence type="ECO:0000256" key="3">
    <source>
        <dbReference type="ARBA" id="ARBA00023163"/>
    </source>
</evidence>
<dbReference type="InterPro" id="IPR008920">
    <property type="entry name" value="TF_FadR/GntR_C"/>
</dbReference>
<dbReference type="PANTHER" id="PTHR43537">
    <property type="entry name" value="TRANSCRIPTIONAL REGULATOR, GNTR FAMILY"/>
    <property type="match status" value="1"/>
</dbReference>
<proteinExistence type="predicted"/>
<dbReference type="Gene3D" id="1.20.120.530">
    <property type="entry name" value="GntR ligand-binding domain-like"/>
    <property type="match status" value="1"/>
</dbReference>
<evidence type="ECO:0000259" key="4">
    <source>
        <dbReference type="PROSITE" id="PS50949"/>
    </source>
</evidence>
<dbReference type="Pfam" id="PF07729">
    <property type="entry name" value="FCD"/>
    <property type="match status" value="1"/>
</dbReference>
<name>A0A9D9HBL3_9BACT</name>
<keyword evidence="3" id="KW-0804">Transcription</keyword>
<dbReference type="GO" id="GO:0003677">
    <property type="term" value="F:DNA binding"/>
    <property type="evidence" value="ECO:0007669"/>
    <property type="project" value="UniProtKB-KW"/>
</dbReference>
<dbReference type="GO" id="GO:0003700">
    <property type="term" value="F:DNA-binding transcription factor activity"/>
    <property type="evidence" value="ECO:0007669"/>
    <property type="project" value="InterPro"/>
</dbReference>
<dbReference type="Gene3D" id="1.10.10.10">
    <property type="entry name" value="Winged helix-like DNA-binding domain superfamily/Winged helix DNA-binding domain"/>
    <property type="match status" value="1"/>
</dbReference>
<gene>
    <name evidence="5" type="ORF">IAC29_02420</name>
</gene>
<dbReference type="SUPFAM" id="SSF48008">
    <property type="entry name" value="GntR ligand-binding domain-like"/>
    <property type="match status" value="1"/>
</dbReference>
<dbReference type="Pfam" id="PF00392">
    <property type="entry name" value="GntR"/>
    <property type="match status" value="1"/>
</dbReference>
<evidence type="ECO:0000256" key="2">
    <source>
        <dbReference type="ARBA" id="ARBA00023125"/>
    </source>
</evidence>
<dbReference type="PANTHER" id="PTHR43537:SF5">
    <property type="entry name" value="UXU OPERON TRANSCRIPTIONAL REGULATOR"/>
    <property type="match status" value="1"/>
</dbReference>
<evidence type="ECO:0000313" key="5">
    <source>
        <dbReference type="EMBL" id="MBO8448110.1"/>
    </source>
</evidence>
<reference evidence="5" key="1">
    <citation type="submission" date="2020-10" db="EMBL/GenBank/DDBJ databases">
        <authorList>
            <person name="Gilroy R."/>
        </authorList>
    </citation>
    <scope>NUCLEOTIDE SEQUENCE</scope>
    <source>
        <strain evidence="5">20514</strain>
    </source>
</reference>
<dbReference type="InterPro" id="IPR000524">
    <property type="entry name" value="Tscrpt_reg_HTH_GntR"/>
</dbReference>
<dbReference type="PROSITE" id="PS50949">
    <property type="entry name" value="HTH_GNTR"/>
    <property type="match status" value="1"/>
</dbReference>
<dbReference type="SUPFAM" id="SSF46785">
    <property type="entry name" value="Winged helix' DNA-binding domain"/>
    <property type="match status" value="1"/>
</dbReference>
<dbReference type="PRINTS" id="PR00035">
    <property type="entry name" value="HTHGNTR"/>
</dbReference>
<dbReference type="AlphaFoldDB" id="A0A9D9HBL3"/>
<accession>A0A9D9HBL3</accession>
<sequence>MKEDVTLVEQTQRDILKYISQNGNSSRLPKEQEFVELLGVSRVVVREALSRLRAVGIIETKRKKGTVVVVPEVFGVLKSIVASGLLDKDTLRDLYQLRLMLEIGMADFIYMNRTDAQMEELDRIVAEEVSLSNEMATADDMDQRYAIAKKLTDVDVRFHSKLFEMTGNKSLIDFQYILRHLFTLYYPKIRTDYHSRTLVSHVSLYNILRTSTPDAFRMGMRLHLKTQFDNMESILEKTFNNK</sequence>
<protein>
    <submittedName>
        <fullName evidence="5">FadR family transcriptional regulator</fullName>
    </submittedName>
</protein>
<organism evidence="5 6">
    <name type="scientific">Candidatus Cryptobacteroides merdigallinarum</name>
    <dbReference type="NCBI Taxonomy" id="2840770"/>
    <lineage>
        <taxon>Bacteria</taxon>
        <taxon>Pseudomonadati</taxon>
        <taxon>Bacteroidota</taxon>
        <taxon>Bacteroidia</taxon>
        <taxon>Bacteroidales</taxon>
        <taxon>Candidatus Cryptobacteroides</taxon>
    </lineage>
</organism>
<dbReference type="SMART" id="SM00895">
    <property type="entry name" value="FCD"/>
    <property type="match status" value="1"/>
</dbReference>
<dbReference type="Proteomes" id="UP000810252">
    <property type="component" value="Unassembled WGS sequence"/>
</dbReference>
<keyword evidence="2" id="KW-0238">DNA-binding</keyword>
<keyword evidence="1" id="KW-0805">Transcription regulation</keyword>
<comment type="caution">
    <text evidence="5">The sequence shown here is derived from an EMBL/GenBank/DDBJ whole genome shotgun (WGS) entry which is preliminary data.</text>
</comment>
<dbReference type="SMART" id="SM00345">
    <property type="entry name" value="HTH_GNTR"/>
    <property type="match status" value="1"/>
</dbReference>
<reference evidence="5" key="2">
    <citation type="journal article" date="2021" name="PeerJ">
        <title>Extensive microbial diversity within the chicken gut microbiome revealed by metagenomics and culture.</title>
        <authorList>
            <person name="Gilroy R."/>
            <person name="Ravi A."/>
            <person name="Getino M."/>
            <person name="Pursley I."/>
            <person name="Horton D.L."/>
            <person name="Alikhan N.F."/>
            <person name="Baker D."/>
            <person name="Gharbi K."/>
            <person name="Hall N."/>
            <person name="Watson M."/>
            <person name="Adriaenssens E.M."/>
            <person name="Foster-Nyarko E."/>
            <person name="Jarju S."/>
            <person name="Secka A."/>
            <person name="Antonio M."/>
            <person name="Oren A."/>
            <person name="Chaudhuri R.R."/>
            <person name="La Ragione R."/>
            <person name="Hildebrand F."/>
            <person name="Pallen M.J."/>
        </authorList>
    </citation>
    <scope>NUCLEOTIDE SEQUENCE</scope>
    <source>
        <strain evidence="5">20514</strain>
    </source>
</reference>
<feature type="domain" description="HTH gntR-type" evidence="4">
    <location>
        <begin position="1"/>
        <end position="71"/>
    </location>
</feature>
<dbReference type="EMBL" id="JADIMQ010000035">
    <property type="protein sequence ID" value="MBO8448110.1"/>
    <property type="molecule type" value="Genomic_DNA"/>
</dbReference>
<dbReference type="InterPro" id="IPR011711">
    <property type="entry name" value="GntR_C"/>
</dbReference>
<dbReference type="InterPro" id="IPR036390">
    <property type="entry name" value="WH_DNA-bd_sf"/>
</dbReference>
<evidence type="ECO:0000313" key="6">
    <source>
        <dbReference type="Proteomes" id="UP000810252"/>
    </source>
</evidence>
<dbReference type="InterPro" id="IPR036388">
    <property type="entry name" value="WH-like_DNA-bd_sf"/>
</dbReference>
<evidence type="ECO:0000256" key="1">
    <source>
        <dbReference type="ARBA" id="ARBA00023015"/>
    </source>
</evidence>